<gene>
    <name evidence="2" type="ORF">H0A76_01455</name>
</gene>
<dbReference type="AlphaFoldDB" id="A0A853EYR3"/>
<comment type="caution">
    <text evidence="2">The sequence shown here is derived from an EMBL/GenBank/DDBJ whole genome shotgun (WGS) entry which is preliminary data.</text>
</comment>
<dbReference type="PANTHER" id="PTHR34009:SF2">
    <property type="entry name" value="PROTEIN STAR"/>
    <property type="match status" value="1"/>
</dbReference>
<dbReference type="EMBL" id="JACCHT010000001">
    <property type="protein sequence ID" value="NYT26684.1"/>
    <property type="molecule type" value="Genomic_DNA"/>
</dbReference>
<sequence>MKKLKRVYPNTNFFPTEEAIKLYSQHNQDYIIYNNFFKEKKDGVFFDVGGNHPLNINNTRYFEEIGWNGYVFEPLPSMQPLWEKHRKAKFFPLGASDKADELTFSVVKNVTGWEDMLSFVKKTRDKTYAGHETEDIIIKVVPLRDVLKKENIVHIDYMSIDVEGHELNVVKGIDFNEVKISVLTIENAPPGSTGYGDDNIRKLMFKNDYILWGRIIDLDDIYVHKDFLNTLEFTS</sequence>
<dbReference type="PANTHER" id="PTHR34009">
    <property type="entry name" value="PROTEIN STAR"/>
    <property type="match status" value="1"/>
</dbReference>
<accession>A0A853EYR3</accession>
<dbReference type="GO" id="GO:0032259">
    <property type="term" value="P:methylation"/>
    <property type="evidence" value="ECO:0007669"/>
    <property type="project" value="UniProtKB-KW"/>
</dbReference>
<dbReference type="Pfam" id="PF05050">
    <property type="entry name" value="Methyltransf_21"/>
    <property type="match status" value="1"/>
</dbReference>
<reference evidence="2 3" key="1">
    <citation type="submission" date="2020-05" db="EMBL/GenBank/DDBJ databases">
        <title>Horizontal transmission and recombination maintain forever young bacterial symbiont genomes.</title>
        <authorList>
            <person name="Russell S.L."/>
            <person name="Pepper-Tunick E."/>
            <person name="Svedberg J."/>
            <person name="Byrne A."/>
            <person name="Ruelas Castillo J."/>
            <person name="Vollmers C."/>
            <person name="Beinart R.A."/>
            <person name="Corbett-Detig R."/>
        </authorList>
    </citation>
    <scope>NUCLEOTIDE SEQUENCE [LARGE SCALE GENOMIC DNA]</scope>
    <source>
        <strain evidence="2">455</strain>
    </source>
</reference>
<keyword evidence="2" id="KW-0489">Methyltransferase</keyword>
<name>A0A853EYR3_9GAMM</name>
<dbReference type="GO" id="GO:0005886">
    <property type="term" value="C:plasma membrane"/>
    <property type="evidence" value="ECO:0007669"/>
    <property type="project" value="TreeGrafter"/>
</dbReference>
<dbReference type="GO" id="GO:0008168">
    <property type="term" value="F:methyltransferase activity"/>
    <property type="evidence" value="ECO:0007669"/>
    <property type="project" value="UniProtKB-KW"/>
</dbReference>
<dbReference type="SUPFAM" id="SSF53335">
    <property type="entry name" value="S-adenosyl-L-methionine-dependent methyltransferases"/>
    <property type="match status" value="1"/>
</dbReference>
<protein>
    <submittedName>
        <fullName evidence="2">FkbM family methyltransferase</fullName>
    </submittedName>
</protein>
<dbReference type="InterPro" id="IPR053202">
    <property type="entry name" value="EGF_Rcpt_Signaling_Reg"/>
</dbReference>
<dbReference type="GO" id="GO:0016197">
    <property type="term" value="P:endosomal transport"/>
    <property type="evidence" value="ECO:0007669"/>
    <property type="project" value="TreeGrafter"/>
</dbReference>
<dbReference type="InterPro" id="IPR029063">
    <property type="entry name" value="SAM-dependent_MTases_sf"/>
</dbReference>
<dbReference type="GO" id="GO:0006888">
    <property type="term" value="P:endoplasmic reticulum to Golgi vesicle-mediated transport"/>
    <property type="evidence" value="ECO:0007669"/>
    <property type="project" value="TreeGrafter"/>
</dbReference>
<dbReference type="Gene3D" id="3.40.50.150">
    <property type="entry name" value="Vaccinia Virus protein VP39"/>
    <property type="match status" value="1"/>
</dbReference>
<evidence type="ECO:0000259" key="1">
    <source>
        <dbReference type="Pfam" id="PF05050"/>
    </source>
</evidence>
<feature type="domain" description="Methyltransferase FkbM" evidence="1">
    <location>
        <begin position="47"/>
        <end position="210"/>
    </location>
</feature>
<organism evidence="2 3">
    <name type="scientific">Candidatus Thiodubiliella endoseptemdiera</name>
    <dbReference type="NCBI Taxonomy" id="2738886"/>
    <lineage>
        <taxon>Bacteria</taxon>
        <taxon>Pseudomonadati</taxon>
        <taxon>Pseudomonadota</taxon>
        <taxon>Gammaproteobacteria</taxon>
        <taxon>Candidatus Pseudothioglobaceae</taxon>
        <taxon>Candidatus Thiodubiliella</taxon>
    </lineage>
</organism>
<evidence type="ECO:0000313" key="2">
    <source>
        <dbReference type="EMBL" id="NYT26684.1"/>
    </source>
</evidence>
<dbReference type="Proteomes" id="UP000568751">
    <property type="component" value="Unassembled WGS sequence"/>
</dbReference>
<proteinExistence type="predicted"/>
<evidence type="ECO:0000313" key="3">
    <source>
        <dbReference type="Proteomes" id="UP000568751"/>
    </source>
</evidence>
<dbReference type="NCBIfam" id="TIGR01444">
    <property type="entry name" value="fkbM_fam"/>
    <property type="match status" value="1"/>
</dbReference>
<keyword evidence="2" id="KW-0808">Transferase</keyword>
<dbReference type="GO" id="GO:0005737">
    <property type="term" value="C:cytoplasm"/>
    <property type="evidence" value="ECO:0007669"/>
    <property type="project" value="GOC"/>
</dbReference>
<dbReference type="InterPro" id="IPR006342">
    <property type="entry name" value="FkbM_mtfrase"/>
</dbReference>